<dbReference type="Proteomes" id="UP000322225">
    <property type="component" value="Chromosome 8"/>
</dbReference>
<accession>A0AAJ8LN71</accession>
<dbReference type="GO" id="GO:0016787">
    <property type="term" value="F:hydrolase activity"/>
    <property type="evidence" value="ECO:0007669"/>
    <property type="project" value="InterPro"/>
</dbReference>
<dbReference type="KEGG" id="ksn:43590113"/>
<keyword evidence="3" id="KW-1185">Reference proteome</keyword>
<dbReference type="PANTHER" id="PTHR17630:SF44">
    <property type="entry name" value="PROTEIN AIM2"/>
    <property type="match status" value="1"/>
</dbReference>
<evidence type="ECO:0000259" key="1">
    <source>
        <dbReference type="Pfam" id="PF01738"/>
    </source>
</evidence>
<protein>
    <recommendedName>
        <fullName evidence="1">Dienelactone hydrolase domain-containing protein</fullName>
    </recommendedName>
</protein>
<evidence type="ECO:0000313" key="2">
    <source>
        <dbReference type="EMBL" id="WWD20174.1"/>
    </source>
</evidence>
<evidence type="ECO:0000313" key="3">
    <source>
        <dbReference type="Proteomes" id="UP000322225"/>
    </source>
</evidence>
<reference evidence="2" key="2">
    <citation type="submission" date="2024-01" db="EMBL/GenBank/DDBJ databases">
        <title>Comparative genomics of Cryptococcus and Kwoniella reveals pathogenesis evolution and contrasting modes of karyotype evolution via chromosome fusion or intercentromeric recombination.</title>
        <authorList>
            <person name="Coelho M.A."/>
            <person name="David-Palma M."/>
            <person name="Shea T."/>
            <person name="Bowers K."/>
            <person name="McGinley-Smith S."/>
            <person name="Mohammad A.W."/>
            <person name="Gnirke A."/>
            <person name="Yurkov A.M."/>
            <person name="Nowrousian M."/>
            <person name="Sun S."/>
            <person name="Cuomo C.A."/>
            <person name="Heitman J."/>
        </authorList>
    </citation>
    <scope>NUCLEOTIDE SEQUENCE</scope>
    <source>
        <strain evidence="2">CBS 12478</strain>
    </source>
</reference>
<dbReference type="SUPFAM" id="SSF53474">
    <property type="entry name" value="alpha/beta-Hydrolases"/>
    <property type="match status" value="1"/>
</dbReference>
<dbReference type="EMBL" id="CP144058">
    <property type="protein sequence ID" value="WWD20174.1"/>
    <property type="molecule type" value="Genomic_DNA"/>
</dbReference>
<dbReference type="InterPro" id="IPR029058">
    <property type="entry name" value="AB_hydrolase_fold"/>
</dbReference>
<organism evidence="2 3">
    <name type="scientific">Kwoniella shandongensis</name>
    <dbReference type="NCBI Taxonomy" id="1734106"/>
    <lineage>
        <taxon>Eukaryota</taxon>
        <taxon>Fungi</taxon>
        <taxon>Dikarya</taxon>
        <taxon>Basidiomycota</taxon>
        <taxon>Agaricomycotina</taxon>
        <taxon>Tremellomycetes</taxon>
        <taxon>Tremellales</taxon>
        <taxon>Cryptococcaceae</taxon>
        <taxon>Kwoniella</taxon>
    </lineage>
</organism>
<dbReference type="Gene3D" id="3.40.50.1820">
    <property type="entry name" value="alpha/beta hydrolase"/>
    <property type="match status" value="1"/>
</dbReference>
<dbReference type="AlphaFoldDB" id="A0AAJ8LN71"/>
<dbReference type="GeneID" id="43590113"/>
<dbReference type="InterPro" id="IPR002925">
    <property type="entry name" value="Dienelactn_hydro"/>
</dbReference>
<feature type="domain" description="Dienelactone hydrolase" evidence="1">
    <location>
        <begin position="152"/>
        <end position="280"/>
    </location>
</feature>
<proteinExistence type="predicted"/>
<sequence>MSFIPLSKCCVSGGILSGTPRGEMEPASAGRQVSRYHTRPSDDEVINDKTALVLYTDAFGLSLPNAKIMADSFADQLKVHVFVPEYIPDALPANLFEPVAPLYPGQYANRSWWSTFVVVLPLLLRVWRWLPWILNPKGQVPLAEKALLDLQSEGYTHLGAIGYCRGGAVIQYLLASTSHPTLLQCGVVNHPSPETSTWDNIHKPTQWHLAEHDQMFGLEKIANLRRVFEEKKKNEGVVFDFYHHKDTVHGFACRPTLDHEETKKAFEEAGDTAVAFLQKHLDL</sequence>
<gene>
    <name evidence="2" type="ORF">CI109_104650</name>
</gene>
<reference evidence="2" key="1">
    <citation type="submission" date="2017-08" db="EMBL/GenBank/DDBJ databases">
        <authorList>
            <person name="Cuomo C."/>
            <person name="Billmyre B."/>
            <person name="Heitman J."/>
        </authorList>
    </citation>
    <scope>NUCLEOTIDE SEQUENCE</scope>
    <source>
        <strain evidence="2">CBS 12478</strain>
    </source>
</reference>
<name>A0AAJ8LN71_9TREE</name>
<dbReference type="PANTHER" id="PTHR17630">
    <property type="entry name" value="DIENELACTONE HYDROLASE"/>
    <property type="match status" value="1"/>
</dbReference>
<dbReference type="Pfam" id="PF01738">
    <property type="entry name" value="DLH"/>
    <property type="match status" value="1"/>
</dbReference>
<dbReference type="RefSeq" id="XP_031859744.2">
    <property type="nucleotide sequence ID" value="XM_032005960.2"/>
</dbReference>